<feature type="transmembrane region" description="Helical" evidence="7">
    <location>
        <begin position="6"/>
        <end position="24"/>
    </location>
</feature>
<dbReference type="Gene3D" id="3.30.2010.10">
    <property type="entry name" value="Metalloproteases ('zincins'), catalytic domain"/>
    <property type="match status" value="1"/>
</dbReference>
<evidence type="ECO:0000313" key="9">
    <source>
        <dbReference type="EMBL" id="GAA1732328.1"/>
    </source>
</evidence>
<keyword evidence="7" id="KW-1133">Transmembrane helix</keyword>
<evidence type="ECO:0000256" key="7">
    <source>
        <dbReference type="SAM" id="Phobius"/>
    </source>
</evidence>
<reference evidence="10" key="1">
    <citation type="journal article" date="2019" name="Int. J. Syst. Evol. Microbiol.">
        <title>The Global Catalogue of Microorganisms (GCM) 10K type strain sequencing project: providing services to taxonomists for standard genome sequencing and annotation.</title>
        <authorList>
            <consortium name="The Broad Institute Genomics Platform"/>
            <consortium name="The Broad Institute Genome Sequencing Center for Infectious Disease"/>
            <person name="Wu L."/>
            <person name="Ma J."/>
        </authorList>
    </citation>
    <scope>NUCLEOTIDE SEQUENCE [LARGE SCALE GENOMIC DNA]</scope>
    <source>
        <strain evidence="10">JCM 13518</strain>
    </source>
</reference>
<sequence length="299" mass="32141">MTPFLLGLIGIALSLPVPALLARARWPYRSPAAGIVMWQSLALAAILATSGAGLATALWLVSEADPPVWRVAAHVAVLLVGVLVWARFWWAVSTVWRRTEARRRRQRHLVDLLAEPDADISARLGPALRVLQHESPVAYCLPDRTESRVVVSSGAIEHLTAAELRAVLEHERAHVSARHDLVLEGFEFLRAAYPRVLRTDAPLEQSRIMVELLADDAARRVAGERALAGAIVALAGSSAPAGALGSGTSATIRMDRLRDPSGGWWAAGLAWAISVVVLVVPTVFLAVPWIAHAVDVLLG</sequence>
<keyword evidence="1 6" id="KW-0645">Protease</keyword>
<evidence type="ECO:0000313" key="10">
    <source>
        <dbReference type="Proteomes" id="UP001501057"/>
    </source>
</evidence>
<evidence type="ECO:0000256" key="1">
    <source>
        <dbReference type="ARBA" id="ARBA00022670"/>
    </source>
</evidence>
<dbReference type="InterPro" id="IPR001915">
    <property type="entry name" value="Peptidase_M48"/>
</dbReference>
<dbReference type="Proteomes" id="UP001501057">
    <property type="component" value="Unassembled WGS sequence"/>
</dbReference>
<feature type="transmembrane region" description="Helical" evidence="7">
    <location>
        <begin position="263"/>
        <end position="291"/>
    </location>
</feature>
<evidence type="ECO:0000256" key="5">
    <source>
        <dbReference type="ARBA" id="ARBA00023049"/>
    </source>
</evidence>
<feature type="domain" description="Peptidase M48" evidence="8">
    <location>
        <begin position="114"/>
        <end position="182"/>
    </location>
</feature>
<evidence type="ECO:0000256" key="6">
    <source>
        <dbReference type="RuleBase" id="RU003983"/>
    </source>
</evidence>
<keyword evidence="7" id="KW-0472">Membrane</keyword>
<protein>
    <submittedName>
        <fullName evidence="9">M56 family metallopeptidase</fullName>
    </submittedName>
</protein>
<keyword evidence="4 6" id="KW-0862">Zinc</keyword>
<organism evidence="9 10">
    <name type="scientific">Aeromicrobium alkaliterrae</name>
    <dbReference type="NCBI Taxonomy" id="302168"/>
    <lineage>
        <taxon>Bacteria</taxon>
        <taxon>Bacillati</taxon>
        <taxon>Actinomycetota</taxon>
        <taxon>Actinomycetes</taxon>
        <taxon>Propionibacteriales</taxon>
        <taxon>Nocardioidaceae</taxon>
        <taxon>Aeromicrobium</taxon>
    </lineage>
</organism>
<dbReference type="RefSeq" id="WP_344198636.1">
    <property type="nucleotide sequence ID" value="NZ_BAAAME010000002.1"/>
</dbReference>
<dbReference type="PANTHER" id="PTHR34978:SF3">
    <property type="entry name" value="SLR0241 PROTEIN"/>
    <property type="match status" value="1"/>
</dbReference>
<dbReference type="InterPro" id="IPR052173">
    <property type="entry name" value="Beta-lactam_resp_regulator"/>
</dbReference>
<keyword evidence="2" id="KW-0479">Metal-binding</keyword>
<keyword evidence="10" id="KW-1185">Reference proteome</keyword>
<keyword evidence="7" id="KW-0812">Transmembrane</keyword>
<evidence type="ECO:0000256" key="4">
    <source>
        <dbReference type="ARBA" id="ARBA00022833"/>
    </source>
</evidence>
<comment type="similarity">
    <text evidence="6">Belongs to the peptidase M48 family.</text>
</comment>
<dbReference type="Pfam" id="PF01435">
    <property type="entry name" value="Peptidase_M48"/>
    <property type="match status" value="1"/>
</dbReference>
<accession>A0ABP4VQW5</accession>
<keyword evidence="5 6" id="KW-0482">Metalloprotease</keyword>
<feature type="transmembrane region" description="Helical" evidence="7">
    <location>
        <begin position="36"/>
        <end position="61"/>
    </location>
</feature>
<comment type="caution">
    <text evidence="9">The sequence shown here is derived from an EMBL/GenBank/DDBJ whole genome shotgun (WGS) entry which is preliminary data.</text>
</comment>
<keyword evidence="3 6" id="KW-0378">Hydrolase</keyword>
<dbReference type="PANTHER" id="PTHR34978">
    <property type="entry name" value="POSSIBLE SENSOR-TRANSDUCER PROTEIN BLAR"/>
    <property type="match status" value="1"/>
</dbReference>
<gene>
    <name evidence="9" type="ORF">GCM10009710_11290</name>
</gene>
<evidence type="ECO:0000256" key="2">
    <source>
        <dbReference type="ARBA" id="ARBA00022723"/>
    </source>
</evidence>
<proteinExistence type="inferred from homology"/>
<feature type="transmembrane region" description="Helical" evidence="7">
    <location>
        <begin position="73"/>
        <end position="96"/>
    </location>
</feature>
<comment type="cofactor">
    <cofactor evidence="6">
        <name>Zn(2+)</name>
        <dbReference type="ChEBI" id="CHEBI:29105"/>
    </cofactor>
    <text evidence="6">Binds 1 zinc ion per subunit.</text>
</comment>
<dbReference type="CDD" id="cd07326">
    <property type="entry name" value="M56_BlaR1_MecR1_like"/>
    <property type="match status" value="1"/>
</dbReference>
<evidence type="ECO:0000256" key="3">
    <source>
        <dbReference type="ARBA" id="ARBA00022801"/>
    </source>
</evidence>
<dbReference type="EMBL" id="BAAAME010000002">
    <property type="protein sequence ID" value="GAA1732328.1"/>
    <property type="molecule type" value="Genomic_DNA"/>
</dbReference>
<name>A0ABP4VQW5_9ACTN</name>
<evidence type="ECO:0000259" key="8">
    <source>
        <dbReference type="Pfam" id="PF01435"/>
    </source>
</evidence>